<proteinExistence type="predicted"/>
<keyword evidence="3" id="KW-1185">Reference proteome</keyword>
<dbReference type="EMBL" id="LXQA010507718">
    <property type="protein sequence ID" value="MCI56136.1"/>
    <property type="molecule type" value="Genomic_DNA"/>
</dbReference>
<dbReference type="Proteomes" id="UP000265520">
    <property type="component" value="Unassembled WGS sequence"/>
</dbReference>
<evidence type="ECO:0000313" key="3">
    <source>
        <dbReference type="Proteomes" id="UP000265520"/>
    </source>
</evidence>
<evidence type="ECO:0000313" key="2">
    <source>
        <dbReference type="EMBL" id="MCI56136.1"/>
    </source>
</evidence>
<dbReference type="Pfam" id="PF02786">
    <property type="entry name" value="CPSase_L_D2"/>
    <property type="match status" value="1"/>
</dbReference>
<reference evidence="2 3" key="1">
    <citation type="journal article" date="2018" name="Front. Plant Sci.">
        <title>Red Clover (Trifolium pratense) and Zigzag Clover (T. medium) - A Picture of Genomic Similarities and Differences.</title>
        <authorList>
            <person name="Dluhosova J."/>
            <person name="Istvanek J."/>
            <person name="Nedelnik J."/>
            <person name="Repkova J."/>
        </authorList>
    </citation>
    <scope>NUCLEOTIDE SEQUENCE [LARGE SCALE GENOMIC DNA]</scope>
    <source>
        <strain evidence="3">cv. 10/8</strain>
        <tissue evidence="2">Leaf</tissue>
    </source>
</reference>
<evidence type="ECO:0000259" key="1">
    <source>
        <dbReference type="Pfam" id="PF02786"/>
    </source>
</evidence>
<dbReference type="Gene3D" id="3.30.470.20">
    <property type="entry name" value="ATP-grasp fold, B domain"/>
    <property type="match status" value="1"/>
</dbReference>
<dbReference type="InterPro" id="IPR005479">
    <property type="entry name" value="CPAse_ATP-bd"/>
</dbReference>
<dbReference type="PANTHER" id="PTHR48095">
    <property type="entry name" value="PYRUVATE CARBOXYLASE SUBUNIT A"/>
    <property type="match status" value="1"/>
</dbReference>
<dbReference type="GO" id="GO:0005524">
    <property type="term" value="F:ATP binding"/>
    <property type="evidence" value="ECO:0007669"/>
    <property type="project" value="InterPro"/>
</dbReference>
<comment type="caution">
    <text evidence="2">The sequence shown here is derived from an EMBL/GenBank/DDBJ whole genome shotgun (WGS) entry which is preliminary data.</text>
</comment>
<dbReference type="PANTHER" id="PTHR48095:SF2">
    <property type="entry name" value="BIOTIN CARBOXYLASE, CHLOROPLASTIC"/>
    <property type="match status" value="1"/>
</dbReference>
<accession>A0A392T7H9</accession>
<sequence>MKKANVPTVPGSEGLLQSTEEAIRLAHEIGFPVMIK</sequence>
<protein>
    <submittedName>
        <fullName evidence="2">Biotin carboxylase 1 chloroplastic-like</fullName>
    </submittedName>
</protein>
<dbReference type="SUPFAM" id="SSF56059">
    <property type="entry name" value="Glutathione synthetase ATP-binding domain-like"/>
    <property type="match status" value="1"/>
</dbReference>
<dbReference type="InterPro" id="IPR051602">
    <property type="entry name" value="ACC_Biotin_Carboxylase"/>
</dbReference>
<feature type="domain" description="Carbamoyl phosphate synthase ATP-binding" evidence="1">
    <location>
        <begin position="1"/>
        <end position="36"/>
    </location>
</feature>
<dbReference type="AlphaFoldDB" id="A0A392T7H9"/>
<organism evidence="2 3">
    <name type="scientific">Trifolium medium</name>
    <dbReference type="NCBI Taxonomy" id="97028"/>
    <lineage>
        <taxon>Eukaryota</taxon>
        <taxon>Viridiplantae</taxon>
        <taxon>Streptophyta</taxon>
        <taxon>Embryophyta</taxon>
        <taxon>Tracheophyta</taxon>
        <taxon>Spermatophyta</taxon>
        <taxon>Magnoliopsida</taxon>
        <taxon>eudicotyledons</taxon>
        <taxon>Gunneridae</taxon>
        <taxon>Pentapetalae</taxon>
        <taxon>rosids</taxon>
        <taxon>fabids</taxon>
        <taxon>Fabales</taxon>
        <taxon>Fabaceae</taxon>
        <taxon>Papilionoideae</taxon>
        <taxon>50 kb inversion clade</taxon>
        <taxon>NPAAA clade</taxon>
        <taxon>Hologalegina</taxon>
        <taxon>IRL clade</taxon>
        <taxon>Trifolieae</taxon>
        <taxon>Trifolium</taxon>
    </lineage>
</organism>
<name>A0A392T7H9_9FABA</name>
<feature type="non-terminal residue" evidence="2">
    <location>
        <position position="36"/>
    </location>
</feature>